<name>A0A7C4XV01_UNCW3</name>
<dbReference type="AlphaFoldDB" id="A0A7C4XV01"/>
<comment type="caution">
    <text evidence="1">The sequence shown here is derived from an EMBL/GenBank/DDBJ whole genome shotgun (WGS) entry which is preliminary data.</text>
</comment>
<gene>
    <name evidence="1" type="ORF">ENV60_05940</name>
</gene>
<reference evidence="1" key="1">
    <citation type="journal article" date="2020" name="mSystems">
        <title>Genome- and Community-Level Interaction Insights into Carbon Utilization and Element Cycling Functions of Hydrothermarchaeota in Hydrothermal Sediment.</title>
        <authorList>
            <person name="Zhou Z."/>
            <person name="Liu Y."/>
            <person name="Xu W."/>
            <person name="Pan J."/>
            <person name="Luo Z.H."/>
            <person name="Li M."/>
        </authorList>
    </citation>
    <scope>NUCLEOTIDE SEQUENCE [LARGE SCALE GENOMIC DNA]</scope>
    <source>
        <strain evidence="1">SpSt-774</strain>
    </source>
</reference>
<accession>A0A7C4XV01</accession>
<organism evidence="1">
    <name type="scientific">candidate division WOR-3 bacterium</name>
    <dbReference type="NCBI Taxonomy" id="2052148"/>
    <lineage>
        <taxon>Bacteria</taxon>
        <taxon>Bacteria division WOR-3</taxon>
    </lineage>
</organism>
<sequence>MSNGNGIIEPGEEVNLINFIKNIGGVDIQNLTGLLTTSSPYLLITDGIANFGDILIDSIANNSFDPFKIRASPQSPNGIDAELKLLLSYDPMNIDTILLKVLIGKKDYLVWDPDRNHSSGPIIHSILQNLGYYGDYSNAEFNSFEHLKNYKSIFICAGVAYQNYVLFRESHETKEIVNFIEGGGCIYLEGGECWYFDPLIMYGYDFNPYFMIHPLNDGSSNLGPVEGMPGTFTNLMFFDYSGENFYLDQIDSRGDGFRIFYDQDDDYYCGVASAVENRKTVGISFEIAGLVDNQNATKEILIDSIMHFFEIEHTDIEERPPTISGSGITLLTSPNPFHDRLVIQYASEITGNRKLILRIYDASGRQVKSSILPQRVSSKDEEVTWGYPLNPGYCDTGRSAKIHRVVWDGKDDQGYILPSGVYFCRLISGEITITKKVIKLQ</sequence>
<evidence type="ECO:0000313" key="1">
    <source>
        <dbReference type="EMBL" id="HGV97819.1"/>
    </source>
</evidence>
<protein>
    <submittedName>
        <fullName evidence="1">T9SS type A sorting domain-containing protein</fullName>
    </submittedName>
</protein>
<proteinExistence type="predicted"/>
<dbReference type="Gene3D" id="2.60.40.4070">
    <property type="match status" value="1"/>
</dbReference>
<dbReference type="EMBL" id="DTGZ01000107">
    <property type="protein sequence ID" value="HGV97819.1"/>
    <property type="molecule type" value="Genomic_DNA"/>
</dbReference>